<accession>A0ABN1LBL9</accession>
<sequence>MVFAYLTSLVITIAGVVKRLEPQFSFSLTPDHITYHHRYGQWRLHWQQIHRISIVSETVALEHIQLPYIGIKLVNIEQLLAQISPRMANRLIHEQKPLISFAIRYQLMALKQGILHFEPYKLSDGTTISGPLAAFLYHCQALDAAFGYHLFIPATSVDRDLPQFSALLLDCKRASAHYQSNTDATDSNTDDNGTDEK</sequence>
<comment type="caution">
    <text evidence="1">The sequence shown here is derived from an EMBL/GenBank/DDBJ whole genome shotgun (WGS) entry which is preliminary data.</text>
</comment>
<dbReference type="InterPro" id="IPR021367">
    <property type="entry name" value="DUF2982"/>
</dbReference>
<protein>
    <submittedName>
        <fullName evidence="1">DUF2982 domain-containing protein</fullName>
    </submittedName>
</protein>
<organism evidence="1 2">
    <name type="scientific">Colwellia asteriadis</name>
    <dbReference type="NCBI Taxonomy" id="517723"/>
    <lineage>
        <taxon>Bacteria</taxon>
        <taxon>Pseudomonadati</taxon>
        <taxon>Pseudomonadota</taxon>
        <taxon>Gammaproteobacteria</taxon>
        <taxon>Alteromonadales</taxon>
        <taxon>Colwelliaceae</taxon>
        <taxon>Colwellia</taxon>
    </lineage>
</organism>
<proteinExistence type="predicted"/>
<dbReference type="EMBL" id="BAAAFA010000016">
    <property type="protein sequence ID" value="GAA0823914.1"/>
    <property type="molecule type" value="Genomic_DNA"/>
</dbReference>
<reference evidence="1 2" key="1">
    <citation type="journal article" date="2019" name="Int. J. Syst. Evol. Microbiol.">
        <title>The Global Catalogue of Microorganisms (GCM) 10K type strain sequencing project: providing services to taxonomists for standard genome sequencing and annotation.</title>
        <authorList>
            <consortium name="The Broad Institute Genomics Platform"/>
            <consortium name="The Broad Institute Genome Sequencing Center for Infectious Disease"/>
            <person name="Wu L."/>
            <person name="Ma J."/>
        </authorList>
    </citation>
    <scope>NUCLEOTIDE SEQUENCE [LARGE SCALE GENOMIC DNA]</scope>
    <source>
        <strain evidence="1 2">JCM 15608</strain>
    </source>
</reference>
<keyword evidence="2" id="KW-1185">Reference proteome</keyword>
<gene>
    <name evidence="1" type="ORF">GCM10009111_34240</name>
</gene>
<name>A0ABN1LBL9_9GAMM</name>
<evidence type="ECO:0000313" key="2">
    <source>
        <dbReference type="Proteomes" id="UP001500021"/>
    </source>
</evidence>
<dbReference type="Proteomes" id="UP001500021">
    <property type="component" value="Unassembled WGS sequence"/>
</dbReference>
<evidence type="ECO:0000313" key="1">
    <source>
        <dbReference type="EMBL" id="GAA0823914.1"/>
    </source>
</evidence>
<dbReference type="Pfam" id="PF11201">
    <property type="entry name" value="DUF2982"/>
    <property type="match status" value="1"/>
</dbReference>